<protein>
    <recommendedName>
        <fullName evidence="10">Phosphatidylglycerol--prolipoprotein diacylglyceryl transferase</fullName>
    </recommendedName>
</protein>
<feature type="transmembrane region" description="Helical" evidence="7">
    <location>
        <begin position="44"/>
        <end position="67"/>
    </location>
</feature>
<evidence type="ECO:0000256" key="2">
    <source>
        <dbReference type="ARBA" id="ARBA00022475"/>
    </source>
</evidence>
<proteinExistence type="inferred from homology"/>
<comment type="similarity">
    <text evidence="1">Belongs to the Lgt family.</text>
</comment>
<keyword evidence="3" id="KW-0808">Transferase</keyword>
<dbReference type="Proteomes" id="UP000229401">
    <property type="component" value="Unassembled WGS sequence"/>
</dbReference>
<feature type="transmembrane region" description="Helical" evidence="7">
    <location>
        <begin position="219"/>
        <end position="245"/>
    </location>
</feature>
<evidence type="ECO:0000313" key="9">
    <source>
        <dbReference type="Proteomes" id="UP000229401"/>
    </source>
</evidence>
<evidence type="ECO:0000256" key="3">
    <source>
        <dbReference type="ARBA" id="ARBA00022679"/>
    </source>
</evidence>
<dbReference type="GO" id="GO:0005886">
    <property type="term" value="C:plasma membrane"/>
    <property type="evidence" value="ECO:0007669"/>
    <property type="project" value="InterPro"/>
</dbReference>
<keyword evidence="6 7" id="KW-0472">Membrane</keyword>
<dbReference type="GO" id="GO:0008961">
    <property type="term" value="F:phosphatidylglycerol-prolipoprotein diacylglyceryl transferase activity"/>
    <property type="evidence" value="ECO:0007669"/>
    <property type="project" value="InterPro"/>
</dbReference>
<evidence type="ECO:0000313" key="8">
    <source>
        <dbReference type="EMBL" id="PIY72561.1"/>
    </source>
</evidence>
<evidence type="ECO:0000256" key="1">
    <source>
        <dbReference type="ARBA" id="ARBA00007150"/>
    </source>
</evidence>
<feature type="transmembrane region" description="Helical" evidence="7">
    <location>
        <begin position="165"/>
        <end position="182"/>
    </location>
</feature>
<dbReference type="GO" id="GO:0042158">
    <property type="term" value="P:lipoprotein biosynthetic process"/>
    <property type="evidence" value="ECO:0007669"/>
    <property type="project" value="InterPro"/>
</dbReference>
<sequence>MLPILFEVGPIKIYTFGIFLTLSFFWGSFLLWKVIRLSSYKEDDIFDGLFFSLFIGLFFGRIVYVLLHGREFGFNIAKIVLINGFPGLSLFGGIFGGFLGLLLFFSIKKIKFSELVDYFIAPLFLSIGIGKFGSFFSGSEVGTRTKVFFAVKYANMEGLRHLTPLYEGVLFFLGAFLAYKLLFLIRKNVYPKNFSLLFFIWFFSLVGSLLDGIKQYHLFIYTFSLNYVMSIFLLLTFSFYFLYYFRSLILKKILLMINIIQSYAKKIYKRIAHSTKRNSS</sequence>
<dbReference type="PANTHER" id="PTHR30589:SF0">
    <property type="entry name" value="PHOSPHATIDYLGLYCEROL--PROLIPOPROTEIN DIACYLGLYCERYL TRANSFERASE"/>
    <property type="match status" value="1"/>
</dbReference>
<dbReference type="AlphaFoldDB" id="A0A2M7QKV3"/>
<dbReference type="PANTHER" id="PTHR30589">
    <property type="entry name" value="PROLIPOPROTEIN DIACYLGLYCERYL TRANSFERASE"/>
    <property type="match status" value="1"/>
</dbReference>
<keyword evidence="2" id="KW-1003">Cell membrane</keyword>
<dbReference type="EMBL" id="PFLI01000011">
    <property type="protein sequence ID" value="PIY72561.1"/>
    <property type="molecule type" value="Genomic_DNA"/>
</dbReference>
<feature type="transmembrane region" description="Helical" evidence="7">
    <location>
        <begin position="194"/>
        <end position="213"/>
    </location>
</feature>
<name>A0A2M7QKV3_9BACT</name>
<reference evidence="9" key="1">
    <citation type="submission" date="2017-09" db="EMBL/GenBank/DDBJ databases">
        <title>Depth-based differentiation of microbial function through sediment-hosted aquifers and enrichment of novel symbionts in the deep terrestrial subsurface.</title>
        <authorList>
            <person name="Probst A.J."/>
            <person name="Ladd B."/>
            <person name="Jarett J.K."/>
            <person name="Geller-Mcgrath D.E."/>
            <person name="Sieber C.M.K."/>
            <person name="Emerson J.B."/>
            <person name="Anantharaman K."/>
            <person name="Thomas B.C."/>
            <person name="Malmstrom R."/>
            <person name="Stieglmeier M."/>
            <person name="Klingl A."/>
            <person name="Woyke T."/>
            <person name="Ryan C.M."/>
            <person name="Banfield J.F."/>
        </authorList>
    </citation>
    <scope>NUCLEOTIDE SEQUENCE [LARGE SCALE GENOMIC DNA]</scope>
</reference>
<dbReference type="InterPro" id="IPR001640">
    <property type="entry name" value="Lgt"/>
</dbReference>
<organism evidence="8 9">
    <name type="scientific">Candidatus Roizmanbacteria bacterium CG_4_10_14_0_8_um_filter_33_9</name>
    <dbReference type="NCBI Taxonomy" id="1974826"/>
    <lineage>
        <taxon>Bacteria</taxon>
        <taxon>Candidatus Roizmaniibacteriota</taxon>
    </lineage>
</organism>
<gene>
    <name evidence="8" type="ORF">COY87_00305</name>
</gene>
<evidence type="ECO:0008006" key="10">
    <source>
        <dbReference type="Google" id="ProtNLM"/>
    </source>
</evidence>
<evidence type="ECO:0000256" key="4">
    <source>
        <dbReference type="ARBA" id="ARBA00022692"/>
    </source>
</evidence>
<keyword evidence="4 7" id="KW-0812">Transmembrane</keyword>
<accession>A0A2M7QKV3</accession>
<evidence type="ECO:0000256" key="6">
    <source>
        <dbReference type="ARBA" id="ARBA00023136"/>
    </source>
</evidence>
<feature type="transmembrane region" description="Helical" evidence="7">
    <location>
        <begin position="13"/>
        <end position="32"/>
    </location>
</feature>
<feature type="transmembrane region" description="Helical" evidence="7">
    <location>
        <begin position="79"/>
        <end position="103"/>
    </location>
</feature>
<comment type="caution">
    <text evidence="8">The sequence shown here is derived from an EMBL/GenBank/DDBJ whole genome shotgun (WGS) entry which is preliminary data.</text>
</comment>
<evidence type="ECO:0000256" key="7">
    <source>
        <dbReference type="SAM" id="Phobius"/>
    </source>
</evidence>
<feature type="transmembrane region" description="Helical" evidence="7">
    <location>
        <begin position="115"/>
        <end position="136"/>
    </location>
</feature>
<dbReference type="Pfam" id="PF01790">
    <property type="entry name" value="LGT"/>
    <property type="match status" value="1"/>
</dbReference>
<evidence type="ECO:0000256" key="5">
    <source>
        <dbReference type="ARBA" id="ARBA00022989"/>
    </source>
</evidence>
<keyword evidence="5 7" id="KW-1133">Transmembrane helix</keyword>